<dbReference type="GO" id="GO:0016651">
    <property type="term" value="F:oxidoreductase activity, acting on NAD(P)H"/>
    <property type="evidence" value="ECO:0007669"/>
    <property type="project" value="InterPro"/>
</dbReference>
<dbReference type="Proteomes" id="UP000248817">
    <property type="component" value="Unassembled WGS sequence"/>
</dbReference>
<keyword evidence="4" id="KW-0560">Oxidoreductase</keyword>
<keyword evidence="7" id="KW-1185">Reference proteome</keyword>
<reference evidence="6 7" key="1">
    <citation type="submission" date="2018-02" db="EMBL/GenBank/DDBJ databases">
        <title>The genomes of Aspergillus section Nigri reveals drivers in fungal speciation.</title>
        <authorList>
            <consortium name="DOE Joint Genome Institute"/>
            <person name="Vesth T.C."/>
            <person name="Nybo J."/>
            <person name="Theobald S."/>
            <person name="Brandl J."/>
            <person name="Frisvad J.C."/>
            <person name="Nielsen K.F."/>
            <person name="Lyhne E.K."/>
            <person name="Kogle M.E."/>
            <person name="Kuo A."/>
            <person name="Riley R."/>
            <person name="Clum A."/>
            <person name="Nolan M."/>
            <person name="Lipzen A."/>
            <person name="Salamov A."/>
            <person name="Henrissat B."/>
            <person name="Wiebenga A."/>
            <person name="De vries R.P."/>
            <person name="Grigoriev I.V."/>
            <person name="Mortensen U.H."/>
            <person name="Andersen M.R."/>
            <person name="Baker S.E."/>
        </authorList>
    </citation>
    <scope>NUCLEOTIDE SEQUENCE [LARGE SCALE GENOMIC DNA]</scope>
    <source>
        <strain evidence="6 7">CBS 114.80</strain>
    </source>
</reference>
<keyword evidence="3" id="KW-0521">NADP</keyword>
<proteinExistence type="inferred from homology"/>
<sequence>MSEFTYRIPRVQRALVATGPGSLALKPVPVLKPAGDELLVRIAAVALNPSDHKLLDQSTTVGAVSGSDFAGTVVRVGGDSTARFQIGDHVCGIIFGANPGNPRNGAFAQYAVATADLCMHIPSSMGFAEAASLSMGLLTAGLAFRSLGLDWSRLTESPDENKKPDHSNDSDKREYVLVHGGATATGTLVIQLLRMAGYAPIATCSPASFDLVRSRGAVQVFDYASASCHEEIRDYTQDRLRYALDCISNVETMTLCYVALGDTGGRYSALEYYPRALTIRRRDVEHQWILGWTLFGNEVKLAGAYHRDPLPSDRVFGREWAGILESLMEQGRVQPHPLEIVKGPLSLAMEQVDRMRHGRVRRKKVVVQIRSS</sequence>
<dbReference type="SUPFAM" id="SSF50129">
    <property type="entry name" value="GroES-like"/>
    <property type="match status" value="1"/>
</dbReference>
<dbReference type="EMBL" id="KZ825502">
    <property type="protein sequence ID" value="PYI31466.1"/>
    <property type="molecule type" value="Genomic_DNA"/>
</dbReference>
<evidence type="ECO:0000256" key="3">
    <source>
        <dbReference type="ARBA" id="ARBA00022857"/>
    </source>
</evidence>
<name>A0A2V5J9G2_9EURO</name>
<dbReference type="CDD" id="cd08249">
    <property type="entry name" value="enoyl_reductase_like"/>
    <property type="match status" value="1"/>
</dbReference>
<evidence type="ECO:0000256" key="1">
    <source>
        <dbReference type="ARBA" id="ARBA00008072"/>
    </source>
</evidence>
<evidence type="ECO:0000256" key="4">
    <source>
        <dbReference type="ARBA" id="ARBA00023002"/>
    </source>
</evidence>
<dbReference type="InterPro" id="IPR013154">
    <property type="entry name" value="ADH-like_N"/>
</dbReference>
<dbReference type="Gene3D" id="3.90.180.10">
    <property type="entry name" value="Medium-chain alcohol dehydrogenases, catalytic domain"/>
    <property type="match status" value="1"/>
</dbReference>
<dbReference type="GO" id="GO:0000166">
    <property type="term" value="F:nucleotide binding"/>
    <property type="evidence" value="ECO:0007669"/>
    <property type="project" value="UniProtKB-KW"/>
</dbReference>
<protein>
    <submittedName>
        <fullName evidence="6">Alcohol dehydrogenase</fullName>
    </submittedName>
</protein>
<dbReference type="PANTHER" id="PTHR45348:SF2">
    <property type="entry name" value="ZINC-TYPE ALCOHOL DEHYDROGENASE-LIKE PROTEIN C2E1P3.01"/>
    <property type="match status" value="1"/>
</dbReference>
<organism evidence="6 7">
    <name type="scientific">Aspergillus indologenus CBS 114.80</name>
    <dbReference type="NCBI Taxonomy" id="1450541"/>
    <lineage>
        <taxon>Eukaryota</taxon>
        <taxon>Fungi</taxon>
        <taxon>Dikarya</taxon>
        <taxon>Ascomycota</taxon>
        <taxon>Pezizomycotina</taxon>
        <taxon>Eurotiomycetes</taxon>
        <taxon>Eurotiomycetidae</taxon>
        <taxon>Eurotiales</taxon>
        <taxon>Aspergillaceae</taxon>
        <taxon>Aspergillus</taxon>
        <taxon>Aspergillus subgen. Circumdati</taxon>
    </lineage>
</organism>
<feature type="domain" description="Enoyl reductase (ER)" evidence="5">
    <location>
        <begin position="19"/>
        <end position="367"/>
    </location>
</feature>
<dbReference type="SUPFAM" id="SSF51735">
    <property type="entry name" value="NAD(P)-binding Rossmann-fold domains"/>
    <property type="match status" value="1"/>
</dbReference>
<dbReference type="SMART" id="SM00829">
    <property type="entry name" value="PKS_ER"/>
    <property type="match status" value="1"/>
</dbReference>
<dbReference type="InterPro" id="IPR020843">
    <property type="entry name" value="ER"/>
</dbReference>
<dbReference type="Pfam" id="PF08240">
    <property type="entry name" value="ADH_N"/>
    <property type="match status" value="1"/>
</dbReference>
<keyword evidence="2" id="KW-0547">Nucleotide-binding</keyword>
<comment type="similarity">
    <text evidence="1">Belongs to the zinc-containing alcohol dehydrogenase family.</text>
</comment>
<evidence type="ECO:0000256" key="2">
    <source>
        <dbReference type="ARBA" id="ARBA00022741"/>
    </source>
</evidence>
<dbReference type="Gene3D" id="3.40.50.720">
    <property type="entry name" value="NAD(P)-binding Rossmann-like Domain"/>
    <property type="match status" value="1"/>
</dbReference>
<dbReference type="InterPro" id="IPR011032">
    <property type="entry name" value="GroES-like_sf"/>
</dbReference>
<accession>A0A2V5J9G2</accession>
<dbReference type="PANTHER" id="PTHR45348">
    <property type="entry name" value="HYPOTHETICAL OXIDOREDUCTASE (EUROFUNG)"/>
    <property type="match status" value="1"/>
</dbReference>
<dbReference type="InterPro" id="IPR047122">
    <property type="entry name" value="Trans-enoyl_RdTase-like"/>
</dbReference>
<evidence type="ECO:0000259" key="5">
    <source>
        <dbReference type="SMART" id="SM00829"/>
    </source>
</evidence>
<evidence type="ECO:0000313" key="6">
    <source>
        <dbReference type="EMBL" id="PYI31466.1"/>
    </source>
</evidence>
<dbReference type="InterPro" id="IPR036291">
    <property type="entry name" value="NAD(P)-bd_dom_sf"/>
</dbReference>
<evidence type="ECO:0000313" key="7">
    <source>
        <dbReference type="Proteomes" id="UP000248817"/>
    </source>
</evidence>
<gene>
    <name evidence="6" type="ORF">BP00DRAFT_475023</name>
</gene>
<dbReference type="AlphaFoldDB" id="A0A2V5J9G2"/>